<dbReference type="PROSITE" id="PS51257">
    <property type="entry name" value="PROKAR_LIPOPROTEIN"/>
    <property type="match status" value="1"/>
</dbReference>
<dbReference type="AlphaFoldDB" id="A0A096BGL4"/>
<accession>A0A096BGL4</accession>
<name>A0A096BGL4_9FIRM</name>
<dbReference type="EMBL" id="AZTB01000050">
    <property type="protein sequence ID" value="KGG79898.1"/>
    <property type="molecule type" value="Genomic_DNA"/>
</dbReference>
<gene>
    <name evidence="1" type="ORF">Y919_09190</name>
</gene>
<comment type="caution">
    <text evidence="1">The sequence shown here is derived from an EMBL/GenBank/DDBJ whole genome shotgun (WGS) entry which is preliminary data.</text>
</comment>
<proteinExistence type="predicted"/>
<protein>
    <recommendedName>
        <fullName evidence="3">Lipoprotein</fullName>
    </recommendedName>
</protein>
<dbReference type="Proteomes" id="UP000029622">
    <property type="component" value="Unassembled WGS sequence"/>
</dbReference>
<evidence type="ECO:0008006" key="3">
    <source>
        <dbReference type="Google" id="ProtNLM"/>
    </source>
</evidence>
<sequence>MKKLYVFVLFLCFSILVFIGCNNSDSKIFIEESTTQKNISNNKVNEEIEKLKEEISRLEA</sequence>
<dbReference type="RefSeq" id="WP_035164167.1">
    <property type="nucleotide sequence ID" value="NZ_AZTB01000050.1"/>
</dbReference>
<evidence type="ECO:0000313" key="1">
    <source>
        <dbReference type="EMBL" id="KGG79898.1"/>
    </source>
</evidence>
<evidence type="ECO:0000313" key="2">
    <source>
        <dbReference type="Proteomes" id="UP000029622"/>
    </source>
</evidence>
<organism evidence="1 2">
    <name type="scientific">Caloranaerobacter azorensis H53214</name>
    <dbReference type="NCBI Taxonomy" id="1156417"/>
    <lineage>
        <taxon>Bacteria</taxon>
        <taxon>Bacillati</taxon>
        <taxon>Bacillota</taxon>
        <taxon>Tissierellia</taxon>
        <taxon>Tissierellales</taxon>
        <taxon>Thermohalobacteraceae</taxon>
        <taxon>Caloranaerobacter</taxon>
    </lineage>
</organism>
<reference evidence="1 2" key="1">
    <citation type="submission" date="2013-12" db="EMBL/GenBank/DDBJ databases">
        <title>Draft genome sequence of Caloranaerobacter sp. H53214.</title>
        <authorList>
            <person name="Jiang L.J."/>
            <person name="Shao Z.Z."/>
            <person name="Long M.N."/>
        </authorList>
    </citation>
    <scope>NUCLEOTIDE SEQUENCE [LARGE SCALE GENOMIC DNA]</scope>
    <source>
        <strain evidence="1 2">H53214</strain>
    </source>
</reference>